<evidence type="ECO:0000256" key="1">
    <source>
        <dbReference type="SAM" id="SignalP"/>
    </source>
</evidence>
<evidence type="ECO:0000313" key="2">
    <source>
        <dbReference type="EMBL" id="GAP34135.1"/>
    </source>
</evidence>
<dbReference type="EMBL" id="BBYR01000006">
    <property type="protein sequence ID" value="GAP34135.1"/>
    <property type="molecule type" value="Genomic_DNA"/>
</dbReference>
<comment type="caution">
    <text evidence="2">The sequence shown here is derived from an EMBL/GenBank/DDBJ whole genome shotgun (WGS) entry which is preliminary data.</text>
</comment>
<proteinExistence type="predicted"/>
<protein>
    <submittedName>
        <fullName evidence="2">Uncharacterized protein</fullName>
    </submittedName>
</protein>
<reference evidence="3" key="1">
    <citation type="submission" date="2015-07" db="EMBL/GenBank/DDBJ databases">
        <title>Discovery of a poly(ethylene terephthalate assimilation.</title>
        <authorList>
            <person name="Yoshida S."/>
            <person name="Hiraga K."/>
            <person name="Takehana T."/>
            <person name="Taniguchi I."/>
            <person name="Yamaji H."/>
            <person name="Maeda Y."/>
            <person name="Toyohara K."/>
            <person name="Miyamoto K."/>
            <person name="Kimura Y."/>
            <person name="Oda K."/>
        </authorList>
    </citation>
    <scope>NUCLEOTIDE SEQUENCE [LARGE SCALE GENOMIC DNA]</scope>
    <source>
        <strain evidence="3">NBRC 110686 / TISTR 2288 / 201-F6</strain>
    </source>
</reference>
<evidence type="ECO:0000313" key="3">
    <source>
        <dbReference type="Proteomes" id="UP000037660"/>
    </source>
</evidence>
<feature type="chain" id="PRO_5005513422" evidence="1">
    <location>
        <begin position="27"/>
        <end position="100"/>
    </location>
</feature>
<accession>A0A0K8NW24</accession>
<dbReference type="AlphaFoldDB" id="A0A0K8NW24"/>
<keyword evidence="3" id="KW-1185">Reference proteome</keyword>
<sequence length="100" mass="9798">MKKEKDMRTIAALLALAALAVGSASAASAGTEGAATGVALVVAKRLGGNAPSTALAEVEMSGVPMRQATVGLGAQRLTAATPFASVVNVSGVPLARAKRP</sequence>
<reference evidence="2 3" key="2">
    <citation type="journal article" date="2016" name="Science">
        <title>A bacterium that degrades and assimilates poly(ethylene terephthalate).</title>
        <authorList>
            <person name="Yoshida S."/>
            <person name="Hiraga K."/>
            <person name="Takehana T."/>
            <person name="Taniguchi I."/>
            <person name="Yamaji H."/>
            <person name="Maeda Y."/>
            <person name="Toyohara K."/>
            <person name="Miyamoto K."/>
            <person name="Kimura Y."/>
            <person name="Oda K."/>
        </authorList>
    </citation>
    <scope>NUCLEOTIDE SEQUENCE [LARGE SCALE GENOMIC DNA]</scope>
    <source>
        <strain evidence="3">NBRC 110686 / TISTR 2288 / 201-F6</strain>
    </source>
</reference>
<gene>
    <name evidence="2" type="ORF">ISF6_3914</name>
</gene>
<name>A0A0K8NW24_PISS1</name>
<organism evidence="2 3">
    <name type="scientific">Piscinibacter sakaiensis</name>
    <name type="common">Ideonella sakaiensis</name>
    <dbReference type="NCBI Taxonomy" id="1547922"/>
    <lineage>
        <taxon>Bacteria</taxon>
        <taxon>Pseudomonadati</taxon>
        <taxon>Pseudomonadota</taxon>
        <taxon>Betaproteobacteria</taxon>
        <taxon>Burkholderiales</taxon>
        <taxon>Sphaerotilaceae</taxon>
        <taxon>Piscinibacter</taxon>
    </lineage>
</organism>
<dbReference type="Proteomes" id="UP000037660">
    <property type="component" value="Unassembled WGS sequence"/>
</dbReference>
<feature type="signal peptide" evidence="1">
    <location>
        <begin position="1"/>
        <end position="26"/>
    </location>
</feature>
<dbReference type="RefSeq" id="WP_157548497.1">
    <property type="nucleotide sequence ID" value="NZ_BBYR01000006.1"/>
</dbReference>
<keyword evidence="1" id="KW-0732">Signal</keyword>